<reference evidence="1" key="1">
    <citation type="journal article" date="2021" name="Open Biol.">
        <title>Shared evolutionary footprints suggest mitochondrial oxidative damage underlies multiple complex I losses in fungi.</title>
        <authorList>
            <person name="Schikora-Tamarit M.A."/>
            <person name="Marcet-Houben M."/>
            <person name="Nosek J."/>
            <person name="Gabaldon T."/>
        </authorList>
    </citation>
    <scope>NUCLEOTIDE SEQUENCE</scope>
    <source>
        <strain evidence="1">CBS6075</strain>
    </source>
</reference>
<sequence>MVRHRLKIASFCTRAVLLILMMMVNDSRIMMLASSVASFMIWLTRSSNCDCVCSENCDDRTKWLKYWNEIRLAALTISKPWSSLCTTARICSNDDTLNVSSCDSYRKMYLGTSKTSRDTNSCESPMCAGIRLITNSSRSCSLNGTFASSEPVSLENRHINRYAVLSSSLQSAPSWTWVVNVWTSWLIMDWLVDAVTLSSRSLAASLTAVPVSIESSVSTLTNSLKSSSKPDCASTGNPLSWTSKAHSFCSTGPGTTSFDRSSNDCKNSISEAISVTRLLDDSIRSVWLA</sequence>
<comment type="caution">
    <text evidence="1">The sequence shown here is derived from an EMBL/GenBank/DDBJ whole genome shotgun (WGS) entry which is preliminary data.</text>
</comment>
<protein>
    <submittedName>
        <fullName evidence="1">Uncharacterized protein</fullName>
    </submittedName>
</protein>
<dbReference type="EMBL" id="JAEUBE010000087">
    <property type="protein sequence ID" value="KAH3670734.1"/>
    <property type="molecule type" value="Genomic_DNA"/>
</dbReference>
<organism evidence="1 2">
    <name type="scientific">Ogataea philodendri</name>
    <dbReference type="NCBI Taxonomy" id="1378263"/>
    <lineage>
        <taxon>Eukaryota</taxon>
        <taxon>Fungi</taxon>
        <taxon>Dikarya</taxon>
        <taxon>Ascomycota</taxon>
        <taxon>Saccharomycotina</taxon>
        <taxon>Pichiomycetes</taxon>
        <taxon>Pichiales</taxon>
        <taxon>Pichiaceae</taxon>
        <taxon>Ogataea</taxon>
    </lineage>
</organism>
<dbReference type="AlphaFoldDB" id="A0A9P8PFY2"/>
<name>A0A9P8PFY2_9ASCO</name>
<keyword evidence="2" id="KW-1185">Reference proteome</keyword>
<dbReference type="Proteomes" id="UP000769157">
    <property type="component" value="Unassembled WGS sequence"/>
</dbReference>
<dbReference type="RefSeq" id="XP_046064159.1">
    <property type="nucleotide sequence ID" value="XM_046201991.1"/>
</dbReference>
<proteinExistence type="predicted"/>
<evidence type="ECO:0000313" key="2">
    <source>
        <dbReference type="Proteomes" id="UP000769157"/>
    </source>
</evidence>
<gene>
    <name evidence="1" type="ORF">OGAPHI_001249</name>
</gene>
<evidence type="ECO:0000313" key="1">
    <source>
        <dbReference type="EMBL" id="KAH3670734.1"/>
    </source>
</evidence>
<reference evidence="1" key="2">
    <citation type="submission" date="2021-01" db="EMBL/GenBank/DDBJ databases">
        <authorList>
            <person name="Schikora-Tamarit M.A."/>
        </authorList>
    </citation>
    <scope>NUCLEOTIDE SEQUENCE</scope>
    <source>
        <strain evidence="1">CBS6075</strain>
    </source>
</reference>
<accession>A0A9P8PFY2</accession>
<dbReference type="GeneID" id="70233217"/>